<dbReference type="EMBL" id="BAAAZN010000034">
    <property type="protein sequence ID" value="GAA3586923.1"/>
    <property type="molecule type" value="Genomic_DNA"/>
</dbReference>
<dbReference type="Proteomes" id="UP001500689">
    <property type="component" value="Unassembled WGS sequence"/>
</dbReference>
<evidence type="ECO:0000313" key="1">
    <source>
        <dbReference type="EMBL" id="GAA3586923.1"/>
    </source>
</evidence>
<sequence>MLDVSRELACHLSRLLHSERCRRGTRSRTRALSCFRHAVLGLRRFRQNADVTALAHDAGISRATGYRYLEEVITVLATQAPDLHDALRRAHTEGLSHVILRWQGVFRRPLRPEDHQRQGHAD</sequence>
<organism evidence="1 2">
    <name type="scientific">Amycolatopsis ultiminotia</name>
    <dbReference type="NCBI Taxonomy" id="543629"/>
    <lineage>
        <taxon>Bacteria</taxon>
        <taxon>Bacillati</taxon>
        <taxon>Actinomycetota</taxon>
        <taxon>Actinomycetes</taxon>
        <taxon>Pseudonocardiales</taxon>
        <taxon>Pseudonocardiaceae</taxon>
        <taxon>Amycolatopsis</taxon>
    </lineage>
</organism>
<keyword evidence="2" id="KW-1185">Reference proteome</keyword>
<comment type="caution">
    <text evidence="1">The sequence shown here is derived from an EMBL/GenBank/DDBJ whole genome shotgun (WGS) entry which is preliminary data.</text>
</comment>
<name>A0ABP6YNK0_9PSEU</name>
<accession>A0ABP6YNK0</accession>
<protein>
    <submittedName>
        <fullName evidence="1">Uncharacterized protein</fullName>
    </submittedName>
</protein>
<reference evidence="2" key="1">
    <citation type="journal article" date="2019" name="Int. J. Syst. Evol. Microbiol.">
        <title>The Global Catalogue of Microorganisms (GCM) 10K type strain sequencing project: providing services to taxonomists for standard genome sequencing and annotation.</title>
        <authorList>
            <consortium name="The Broad Institute Genomics Platform"/>
            <consortium name="The Broad Institute Genome Sequencing Center for Infectious Disease"/>
            <person name="Wu L."/>
            <person name="Ma J."/>
        </authorList>
    </citation>
    <scope>NUCLEOTIDE SEQUENCE [LARGE SCALE GENOMIC DNA]</scope>
    <source>
        <strain evidence="2">JCM 16898</strain>
    </source>
</reference>
<gene>
    <name evidence="1" type="ORF">GCM10022222_84520</name>
</gene>
<proteinExistence type="predicted"/>
<evidence type="ECO:0000313" key="2">
    <source>
        <dbReference type="Proteomes" id="UP001500689"/>
    </source>
</evidence>